<organism evidence="1">
    <name type="scientific">Lepeophtheirus salmonis</name>
    <name type="common">Salmon louse</name>
    <name type="synonym">Caligus salmonis</name>
    <dbReference type="NCBI Taxonomy" id="72036"/>
    <lineage>
        <taxon>Eukaryota</taxon>
        <taxon>Metazoa</taxon>
        <taxon>Ecdysozoa</taxon>
        <taxon>Arthropoda</taxon>
        <taxon>Crustacea</taxon>
        <taxon>Multicrustacea</taxon>
        <taxon>Hexanauplia</taxon>
        <taxon>Copepoda</taxon>
        <taxon>Siphonostomatoida</taxon>
        <taxon>Caligidae</taxon>
        <taxon>Lepeophtheirus</taxon>
    </lineage>
</organism>
<accession>A0A0K2U779</accession>
<name>A0A0K2U779_LEPSM</name>
<reference evidence="1" key="1">
    <citation type="submission" date="2014-05" db="EMBL/GenBank/DDBJ databases">
        <authorList>
            <person name="Chronopoulou M."/>
        </authorList>
    </citation>
    <scope>NUCLEOTIDE SEQUENCE</scope>
    <source>
        <tissue evidence="1">Whole organism</tissue>
    </source>
</reference>
<evidence type="ECO:0000313" key="1">
    <source>
        <dbReference type="EMBL" id="CDW34124.1"/>
    </source>
</evidence>
<protein>
    <submittedName>
        <fullName evidence="1">Uncharacterized protein</fullName>
    </submittedName>
</protein>
<proteinExistence type="predicted"/>
<dbReference type="AlphaFoldDB" id="A0A0K2U779"/>
<dbReference type="EMBL" id="HACA01016763">
    <property type="protein sequence ID" value="CDW34124.1"/>
    <property type="molecule type" value="Transcribed_RNA"/>
</dbReference>
<sequence>MEPLDNVRSSIEEVLYKPKTATADLVSLISIATIKKILNPYHGF</sequence>